<accession>A0A1I1FE42</accession>
<feature type="compositionally biased region" description="Acidic residues" evidence="1">
    <location>
        <begin position="18"/>
        <end position="27"/>
    </location>
</feature>
<keyword evidence="3" id="KW-1185">Reference proteome</keyword>
<proteinExistence type="predicted"/>
<evidence type="ECO:0000313" key="3">
    <source>
        <dbReference type="Proteomes" id="UP000199207"/>
    </source>
</evidence>
<dbReference type="AlphaFoldDB" id="A0A1I1FE42"/>
<dbReference type="EMBL" id="FOLM01000001">
    <property type="protein sequence ID" value="SFB97232.1"/>
    <property type="molecule type" value="Genomic_DNA"/>
</dbReference>
<feature type="compositionally biased region" description="Basic and acidic residues" evidence="1">
    <location>
        <begin position="33"/>
        <end position="46"/>
    </location>
</feature>
<protein>
    <submittedName>
        <fullName evidence="2">Uncharacterized protein</fullName>
    </submittedName>
</protein>
<evidence type="ECO:0000256" key="1">
    <source>
        <dbReference type="SAM" id="MobiDB-lite"/>
    </source>
</evidence>
<gene>
    <name evidence="2" type="ORF">SAMN05421773_101686</name>
</gene>
<reference evidence="2 3" key="1">
    <citation type="submission" date="2016-10" db="EMBL/GenBank/DDBJ databases">
        <authorList>
            <person name="de Groot N.N."/>
        </authorList>
    </citation>
    <scope>NUCLEOTIDE SEQUENCE [LARGE SCALE GENOMIC DNA]</scope>
    <source>
        <strain evidence="2 3">CGMCC 4.5739</strain>
    </source>
</reference>
<feature type="region of interest" description="Disordered" evidence="1">
    <location>
        <begin position="1"/>
        <end position="46"/>
    </location>
</feature>
<organism evidence="2 3">
    <name type="scientific">Streptomyces aidingensis</name>
    <dbReference type="NCBI Taxonomy" id="910347"/>
    <lineage>
        <taxon>Bacteria</taxon>
        <taxon>Bacillati</taxon>
        <taxon>Actinomycetota</taxon>
        <taxon>Actinomycetes</taxon>
        <taxon>Kitasatosporales</taxon>
        <taxon>Streptomycetaceae</taxon>
        <taxon>Streptomyces</taxon>
    </lineage>
</organism>
<sequence>MPAHRSTGPLVVLHSSDEQDQMPDTDDTTPPAEHPDCGDADGCGRR</sequence>
<evidence type="ECO:0000313" key="2">
    <source>
        <dbReference type="EMBL" id="SFB97232.1"/>
    </source>
</evidence>
<dbReference type="STRING" id="910347.SAMN05421773_101686"/>
<dbReference type="Proteomes" id="UP000199207">
    <property type="component" value="Unassembled WGS sequence"/>
</dbReference>
<name>A0A1I1FE42_9ACTN</name>
<dbReference type="RefSeq" id="WP_175541231.1">
    <property type="nucleotide sequence ID" value="NZ_FOLM01000001.1"/>
</dbReference>